<dbReference type="Pfam" id="PF04280">
    <property type="entry name" value="Tim44"/>
    <property type="match status" value="1"/>
</dbReference>
<dbReference type="Proteomes" id="UP000051562">
    <property type="component" value="Unassembled WGS sequence"/>
</dbReference>
<dbReference type="AlphaFoldDB" id="A0A0Q3IBM7"/>
<evidence type="ECO:0000256" key="2">
    <source>
        <dbReference type="SAM" id="Phobius"/>
    </source>
</evidence>
<name>A0A0Q3IBM7_9HYPH</name>
<keyword evidence="2" id="KW-1133">Transmembrane helix</keyword>
<evidence type="ECO:0000256" key="1">
    <source>
        <dbReference type="SAM" id="MobiDB-lite"/>
    </source>
</evidence>
<evidence type="ECO:0000313" key="7">
    <source>
        <dbReference type="Proteomes" id="UP000190130"/>
    </source>
</evidence>
<dbReference type="SMART" id="SM00978">
    <property type="entry name" value="Tim44"/>
    <property type="match status" value="1"/>
</dbReference>
<dbReference type="InterPro" id="IPR007379">
    <property type="entry name" value="Tim44-like_dom"/>
</dbReference>
<dbReference type="NCBIfam" id="NF033779">
    <property type="entry name" value="Tim44_TimA_adap"/>
    <property type="match status" value="1"/>
</dbReference>
<feature type="region of interest" description="Disordered" evidence="1">
    <location>
        <begin position="40"/>
        <end position="59"/>
    </location>
</feature>
<protein>
    <submittedName>
        <fullName evidence="5">Tim44-like domain-containing protein</fullName>
    </submittedName>
</protein>
<reference evidence="4 6" key="1">
    <citation type="submission" date="2015-10" db="EMBL/GenBank/DDBJ databases">
        <title>Draft genome of Bosea thiooxidans.</title>
        <authorList>
            <person name="Wang X."/>
        </authorList>
    </citation>
    <scope>NUCLEOTIDE SEQUENCE [LARGE SCALE GENOMIC DNA]</scope>
    <source>
        <strain evidence="4 6">CGMCC 9174</strain>
    </source>
</reference>
<dbReference type="OrthoDB" id="9798618at2"/>
<dbReference type="RefSeq" id="WP_055726174.1">
    <property type="nucleotide sequence ID" value="NZ_FUYX01000014.1"/>
</dbReference>
<gene>
    <name evidence="4" type="ORF">ARD30_00140</name>
    <name evidence="5" type="ORF">SAMN05660750_04265</name>
</gene>
<dbReference type="SUPFAM" id="SSF54427">
    <property type="entry name" value="NTF2-like"/>
    <property type="match status" value="1"/>
</dbReference>
<feature type="domain" description="Tim44-like" evidence="3">
    <location>
        <begin position="64"/>
        <end position="208"/>
    </location>
</feature>
<dbReference type="Proteomes" id="UP000190130">
    <property type="component" value="Unassembled WGS sequence"/>
</dbReference>
<proteinExistence type="predicted"/>
<sequence>MLQEADSTALTTLLWLICVYWNLIWFTQHLSSLGQAEQAEQGVGETPEQKPAMRASPPIASRSVAASMREILRRDGTATVEAFVEKALATYESVVSAFDAGDRNALSRLLSPDVYDAFSEAIAVRDEQGDAVETLFSRIEPEIVQARIEGERMEVAVRFTSESFKLPRSPAGLLFHNVSTPLQDTDIWVFARSLSVRDDGWRVVATQAED</sequence>
<dbReference type="EMBL" id="LMAR01000001">
    <property type="protein sequence ID" value="KQK32229.1"/>
    <property type="molecule type" value="Genomic_DNA"/>
</dbReference>
<feature type="transmembrane region" description="Helical" evidence="2">
    <location>
        <begin position="7"/>
        <end position="26"/>
    </location>
</feature>
<evidence type="ECO:0000259" key="3">
    <source>
        <dbReference type="SMART" id="SM00978"/>
    </source>
</evidence>
<evidence type="ECO:0000313" key="5">
    <source>
        <dbReference type="EMBL" id="SKC10372.1"/>
    </source>
</evidence>
<reference evidence="5 7" key="2">
    <citation type="submission" date="2017-02" db="EMBL/GenBank/DDBJ databases">
        <authorList>
            <person name="Peterson S.W."/>
        </authorList>
    </citation>
    <scope>NUCLEOTIDE SEQUENCE [LARGE SCALE GENOMIC DNA]</scope>
    <source>
        <strain evidence="5 7">DSM 9653</strain>
    </source>
</reference>
<keyword evidence="6" id="KW-1185">Reference proteome</keyword>
<evidence type="ECO:0000313" key="6">
    <source>
        <dbReference type="Proteomes" id="UP000051562"/>
    </source>
</evidence>
<dbReference type="STRING" id="53254.SAMN05660750_04265"/>
<dbReference type="InterPro" id="IPR032710">
    <property type="entry name" value="NTF2-like_dom_sf"/>
</dbReference>
<keyword evidence="2" id="KW-0812">Transmembrane</keyword>
<accession>A0A0Q3IBM7</accession>
<dbReference type="EMBL" id="FUYX01000014">
    <property type="protein sequence ID" value="SKC10372.1"/>
    <property type="molecule type" value="Genomic_DNA"/>
</dbReference>
<organism evidence="4 6">
    <name type="scientific">Bosea thiooxidans</name>
    <dbReference type="NCBI Taxonomy" id="53254"/>
    <lineage>
        <taxon>Bacteria</taxon>
        <taxon>Pseudomonadati</taxon>
        <taxon>Pseudomonadota</taxon>
        <taxon>Alphaproteobacteria</taxon>
        <taxon>Hyphomicrobiales</taxon>
        <taxon>Boseaceae</taxon>
        <taxon>Bosea</taxon>
    </lineage>
</organism>
<keyword evidence="2" id="KW-0472">Membrane</keyword>
<dbReference type="Gene3D" id="3.10.450.240">
    <property type="match status" value="1"/>
</dbReference>
<evidence type="ECO:0000313" key="4">
    <source>
        <dbReference type="EMBL" id="KQK32229.1"/>
    </source>
</evidence>